<comment type="similarity">
    <text evidence="3">Belongs to the class-III pyridoxal-phosphate-dependent aminotransferase family.</text>
</comment>
<dbReference type="Gene3D" id="3.90.1150.10">
    <property type="entry name" value="Aspartate Aminotransferase, domain 1"/>
    <property type="match status" value="1"/>
</dbReference>
<gene>
    <name evidence="4" type="ORF">A1507_16450</name>
</gene>
<dbReference type="Proteomes" id="UP000077857">
    <property type="component" value="Unassembled WGS sequence"/>
</dbReference>
<evidence type="ECO:0000256" key="2">
    <source>
        <dbReference type="ARBA" id="ARBA00022898"/>
    </source>
</evidence>
<dbReference type="InterPro" id="IPR005814">
    <property type="entry name" value="Aminotrans_3"/>
</dbReference>
<dbReference type="InterPro" id="IPR015422">
    <property type="entry name" value="PyrdxlP-dep_Trfase_small"/>
</dbReference>
<comment type="cofactor">
    <cofactor evidence="1">
        <name>pyridoxal 5'-phosphate</name>
        <dbReference type="ChEBI" id="CHEBI:597326"/>
    </cofactor>
</comment>
<dbReference type="EMBL" id="LUUJ01000095">
    <property type="protein sequence ID" value="OAI13874.1"/>
    <property type="molecule type" value="Genomic_DNA"/>
</dbReference>
<dbReference type="InterPro" id="IPR015424">
    <property type="entry name" value="PyrdxlP-dep_Trfase"/>
</dbReference>
<dbReference type="AlphaFoldDB" id="A0A177N8G1"/>
<proteinExistence type="inferred from homology"/>
<dbReference type="Gene3D" id="3.40.640.10">
    <property type="entry name" value="Type I PLP-dependent aspartate aminotransferase-like (Major domain)"/>
    <property type="match status" value="1"/>
</dbReference>
<dbReference type="SUPFAM" id="SSF53383">
    <property type="entry name" value="PLP-dependent transferases"/>
    <property type="match status" value="1"/>
</dbReference>
<keyword evidence="2 3" id="KW-0663">Pyridoxal phosphate</keyword>
<keyword evidence="4" id="KW-0032">Aminotransferase</keyword>
<protein>
    <submittedName>
        <fullName evidence="4">Aminotransferase class III</fullName>
    </submittedName>
</protein>
<dbReference type="GO" id="GO:0030170">
    <property type="term" value="F:pyridoxal phosphate binding"/>
    <property type="evidence" value="ECO:0007669"/>
    <property type="project" value="InterPro"/>
</dbReference>
<evidence type="ECO:0000256" key="1">
    <source>
        <dbReference type="ARBA" id="ARBA00001933"/>
    </source>
</evidence>
<dbReference type="PANTHER" id="PTHR43713">
    <property type="entry name" value="GLUTAMATE-1-SEMIALDEHYDE 2,1-AMINOMUTASE"/>
    <property type="match status" value="1"/>
</dbReference>
<keyword evidence="4" id="KW-0808">Transferase</keyword>
<dbReference type="CDD" id="cd00610">
    <property type="entry name" value="OAT_like"/>
    <property type="match status" value="1"/>
</dbReference>
<evidence type="ECO:0000313" key="4">
    <source>
        <dbReference type="EMBL" id="OAI13874.1"/>
    </source>
</evidence>
<dbReference type="GO" id="GO:0008483">
    <property type="term" value="F:transaminase activity"/>
    <property type="evidence" value="ECO:0007669"/>
    <property type="project" value="UniProtKB-KW"/>
</dbReference>
<evidence type="ECO:0000313" key="5">
    <source>
        <dbReference type="Proteomes" id="UP000077857"/>
    </source>
</evidence>
<comment type="caution">
    <text evidence="4">The sequence shown here is derived from an EMBL/GenBank/DDBJ whole genome shotgun (WGS) entry which is preliminary data.</text>
</comment>
<name>A0A177N8G1_9GAMM</name>
<dbReference type="InterPro" id="IPR015421">
    <property type="entry name" value="PyrdxlP-dep_Trfase_major"/>
</dbReference>
<dbReference type="PANTHER" id="PTHR43713:SF3">
    <property type="entry name" value="GLUTAMATE-1-SEMIALDEHYDE 2,1-AMINOMUTASE 1, CHLOROPLASTIC-RELATED"/>
    <property type="match status" value="1"/>
</dbReference>
<reference evidence="4 5" key="1">
    <citation type="submission" date="2016-03" db="EMBL/GenBank/DDBJ databases">
        <authorList>
            <person name="Ploux O."/>
        </authorList>
    </citation>
    <scope>NUCLEOTIDE SEQUENCE [LARGE SCALE GENOMIC DNA]</scope>
    <source>
        <strain evidence="4 5">R-45378</strain>
    </source>
</reference>
<dbReference type="Pfam" id="PF00202">
    <property type="entry name" value="Aminotran_3"/>
    <property type="match status" value="1"/>
</dbReference>
<dbReference type="RefSeq" id="WP_064041310.1">
    <property type="nucleotide sequence ID" value="NZ_LUUJ01000095.1"/>
</dbReference>
<sequence>MSERYRNSETLLERALKTVPLGSQTFSKSKTQYPHGVSPYFIQRGRGCHVWDVDGNEYVDFINGLCAVTLGYNDPDVTEAVKAQLEDGVIFSLPHPIEMQVAEKICELVPCAEKVRFGKNGSDATAGAIRLARAHTGRDHVAVCGYHGWQDWYIGSTLRNRGVPQATRDLTHTFAYNDIASLDSLFKQWPDQIAAVILEPMNVVEPQDGFLENVKALAHKHGAVLVFDETITGFRYANGGAQEYFGVTPDLATFGKGLANGYPVSAVAGRADLMQLMEEVFFSFTFGGETLSLAAALATMQKLQREPVVATMRRQGEKIIQRLNAVISEQGAEHFLSVSGHPAWSFLLIKDAEPYTSWQLKTLFMQEMLERGILAFGSHNMSYSHRDDDLDQLFAAYDAVIPLLVAAVKERSLPKMLRCQALEPLFKVR</sequence>
<organism evidence="4 5">
    <name type="scientific">Methylomonas koyamae</name>
    <dbReference type="NCBI Taxonomy" id="702114"/>
    <lineage>
        <taxon>Bacteria</taxon>
        <taxon>Pseudomonadati</taxon>
        <taxon>Pseudomonadota</taxon>
        <taxon>Gammaproteobacteria</taxon>
        <taxon>Methylococcales</taxon>
        <taxon>Methylococcaceae</taxon>
        <taxon>Methylomonas</taxon>
    </lineage>
</organism>
<dbReference type="OrthoDB" id="9801052at2"/>
<evidence type="ECO:0000256" key="3">
    <source>
        <dbReference type="RuleBase" id="RU003560"/>
    </source>
</evidence>
<accession>A0A177N8G1</accession>